<dbReference type="OrthoDB" id="2227349at2"/>
<organism evidence="1 2">
    <name type="scientific">Streptococcus danieliae</name>
    <dbReference type="NCBI Taxonomy" id="747656"/>
    <lineage>
        <taxon>Bacteria</taxon>
        <taxon>Bacillati</taxon>
        <taxon>Bacillota</taxon>
        <taxon>Bacilli</taxon>
        <taxon>Lactobacillales</taxon>
        <taxon>Streptococcaceae</taxon>
        <taxon>Streptococcus</taxon>
    </lineage>
</organism>
<proteinExistence type="predicted"/>
<evidence type="ECO:0000313" key="2">
    <source>
        <dbReference type="Proteomes" id="UP000461595"/>
    </source>
</evidence>
<dbReference type="EMBL" id="WSRS01000008">
    <property type="protein sequence ID" value="MVX58374.1"/>
    <property type="molecule type" value="Genomic_DNA"/>
</dbReference>
<comment type="caution">
    <text evidence="1">The sequence shown here is derived from an EMBL/GenBank/DDBJ whole genome shotgun (WGS) entry which is preliminary data.</text>
</comment>
<sequence>MGLLFPGVSLDEFDFQEEWLVLDLDPVGKNVTFGGLGANSKLELMLDFKENPEQYFQFAVGDLVELPEDMVKDSKPEGYVPLFERF</sequence>
<name>A0A7X3KBN2_9STRE</name>
<dbReference type="AlphaFoldDB" id="A0A7X3KBN2"/>
<accession>A0A7X3KBN2</accession>
<gene>
    <name evidence="1" type="ORF">E5983_01730</name>
</gene>
<protein>
    <submittedName>
        <fullName evidence="1">Uncharacterized protein</fullName>
    </submittedName>
</protein>
<evidence type="ECO:0000313" key="1">
    <source>
        <dbReference type="EMBL" id="MVX58374.1"/>
    </source>
</evidence>
<dbReference type="Proteomes" id="UP000461595">
    <property type="component" value="Unassembled WGS sequence"/>
</dbReference>
<dbReference type="RefSeq" id="WP_160332199.1">
    <property type="nucleotide sequence ID" value="NZ_JAOBSU010000007.1"/>
</dbReference>
<reference evidence="1 2" key="1">
    <citation type="submission" date="2019-12" db="EMBL/GenBank/DDBJ databases">
        <title>Microbes associate with the intestines of laboratory mice.</title>
        <authorList>
            <person name="Navarre W."/>
            <person name="Wong E."/>
        </authorList>
    </citation>
    <scope>NUCLEOTIDE SEQUENCE [LARGE SCALE GENOMIC DNA]</scope>
    <source>
        <strain evidence="1 2">NM51_B2-22</strain>
    </source>
</reference>